<keyword evidence="1" id="KW-0812">Transmembrane</keyword>
<accession>A0ABT2HWZ0</accession>
<feature type="transmembrane region" description="Helical" evidence="1">
    <location>
        <begin position="29"/>
        <end position="49"/>
    </location>
</feature>
<gene>
    <name evidence="2" type="ORF">M3D15_05675</name>
</gene>
<dbReference type="EMBL" id="JALXSQ010000017">
    <property type="protein sequence ID" value="MCT2042823.1"/>
    <property type="molecule type" value="Genomic_DNA"/>
</dbReference>
<keyword evidence="1" id="KW-1133">Transmembrane helix</keyword>
<sequence length="171" mass="19014">MPSLCITSTSVLAAPEAPQGTIMPIVGYWPIWGLLAVAILLAIFAYYLFVWWNTRKRDPLPELEVPRPAPDLGAIRMAKLREVDAVEARYLQGQLSSRKAHAELSRIIREYVAAATGIPADKMDLTQLRSTGLRGTTHTIAQYYPIVFGAREYRGVSEGARAARSVMTQWL</sequence>
<organism evidence="2 3">
    <name type="scientific">Pseudoclavibacter albus</name>
    <dbReference type="NCBI Taxonomy" id="272241"/>
    <lineage>
        <taxon>Bacteria</taxon>
        <taxon>Bacillati</taxon>
        <taxon>Actinomycetota</taxon>
        <taxon>Actinomycetes</taxon>
        <taxon>Micrococcales</taxon>
        <taxon>Microbacteriaceae</taxon>
        <taxon>Pseudoclavibacter</taxon>
    </lineage>
</organism>
<evidence type="ECO:0000256" key="1">
    <source>
        <dbReference type="SAM" id="Phobius"/>
    </source>
</evidence>
<keyword evidence="3" id="KW-1185">Reference proteome</keyword>
<dbReference type="Proteomes" id="UP001525379">
    <property type="component" value="Unassembled WGS sequence"/>
</dbReference>
<evidence type="ECO:0008006" key="4">
    <source>
        <dbReference type="Google" id="ProtNLM"/>
    </source>
</evidence>
<protein>
    <recommendedName>
        <fullName evidence="4">DUF4129 domain-containing protein</fullName>
    </recommendedName>
</protein>
<dbReference type="RefSeq" id="WP_066078589.1">
    <property type="nucleotide sequence ID" value="NZ_JAFDPW010000001.1"/>
</dbReference>
<comment type="caution">
    <text evidence="2">The sequence shown here is derived from an EMBL/GenBank/DDBJ whole genome shotgun (WGS) entry which is preliminary data.</text>
</comment>
<reference evidence="2 3" key="1">
    <citation type="submission" date="2022-04" db="EMBL/GenBank/DDBJ databases">
        <title>Human microbiome associated bacterial genomes.</title>
        <authorList>
            <person name="Sandstrom S."/>
            <person name="Salamzade R."/>
            <person name="Kalan L.R."/>
        </authorList>
    </citation>
    <scope>NUCLEOTIDE SEQUENCE [LARGE SCALE GENOMIC DNA]</scope>
    <source>
        <strain evidence="3">p3-SID1799</strain>
    </source>
</reference>
<name>A0ABT2HWZ0_9MICO</name>
<proteinExistence type="predicted"/>
<evidence type="ECO:0000313" key="3">
    <source>
        <dbReference type="Proteomes" id="UP001525379"/>
    </source>
</evidence>
<keyword evidence="1" id="KW-0472">Membrane</keyword>
<evidence type="ECO:0000313" key="2">
    <source>
        <dbReference type="EMBL" id="MCT2042823.1"/>
    </source>
</evidence>